<reference evidence="2 3" key="1">
    <citation type="submission" date="2019-03" db="EMBL/GenBank/DDBJ databases">
        <title>Genomic Encyclopedia of Type Strains, Phase IV (KMG-IV): sequencing the most valuable type-strain genomes for metagenomic binning, comparative biology and taxonomic classification.</title>
        <authorList>
            <person name="Goeker M."/>
        </authorList>
    </citation>
    <scope>NUCLEOTIDE SEQUENCE [LARGE SCALE GENOMIC DNA]</scope>
    <source>
        <strain evidence="2 3">DSM 16326</strain>
    </source>
</reference>
<dbReference type="InterPro" id="IPR007553">
    <property type="entry name" value="2-thiour_desulf"/>
</dbReference>
<dbReference type="Proteomes" id="UP000294914">
    <property type="component" value="Unassembled WGS sequence"/>
</dbReference>
<dbReference type="InterPro" id="IPR017087">
    <property type="entry name" value="UCP037004"/>
</dbReference>
<name>A0A4V3H3C2_9GAMM</name>
<gene>
    <name evidence="2" type="ORF">EDC23_2805</name>
</gene>
<dbReference type="InterPro" id="IPR013560">
    <property type="entry name" value="DUF1722"/>
</dbReference>
<dbReference type="OrthoDB" id="495783at2"/>
<dbReference type="PIRSF" id="PIRSF037004">
    <property type="entry name" value="UCP037004"/>
    <property type="match status" value="1"/>
</dbReference>
<sequence>MANPPITTVMSDNPATHTIRIGVSSCLVGQEVRFDGGHKRNAFMLSNLSPYFEFVPYCPEVAIGMGVPRPPMRLVQRQDGVHAVGTRDPALDNTEALRDYAFEVSGQLQAVSGYILKKDSPSCGMERVRVYDSNNVPARTGSGIYAETLMQCHPDLPFEEEGRLMDPVLRENFIERVFIYYRWQQLLRDGLTPSALVDFHSRHKFNVLAHDEPAYRRLGRLVADAGKEQLESLAGRYIEILMQALKKPATRKQHTNVLMHVMGYLKASLDGDDKHELLEVLEKYRLGQVPLIVPITLIKHHLRKYPQPYIDQQYYMNPYPEELMLRNSL</sequence>
<dbReference type="RefSeq" id="WP_134085380.1">
    <property type="nucleotide sequence ID" value="NZ_SOQX01000011.1"/>
</dbReference>
<dbReference type="AlphaFoldDB" id="A0A4V3H3C2"/>
<evidence type="ECO:0000259" key="1">
    <source>
        <dbReference type="Pfam" id="PF08349"/>
    </source>
</evidence>
<dbReference type="Pfam" id="PF08349">
    <property type="entry name" value="DUF1722"/>
    <property type="match status" value="1"/>
</dbReference>
<comment type="caution">
    <text evidence="2">The sequence shown here is derived from an EMBL/GenBank/DDBJ whole genome shotgun (WGS) entry which is preliminary data.</text>
</comment>
<dbReference type="PANTHER" id="PTHR30087:SF0">
    <property type="entry name" value="INNER MEMBRANE PROTEIN"/>
    <property type="match status" value="1"/>
</dbReference>
<protein>
    <submittedName>
        <fullName evidence="2">Uncharacterized protein YbgA (DUF1722 family)</fullName>
    </submittedName>
</protein>
<organism evidence="2 3">
    <name type="scientific">Thiohalophilus thiocyanatoxydans</name>
    <dbReference type="NCBI Taxonomy" id="381308"/>
    <lineage>
        <taxon>Bacteria</taxon>
        <taxon>Pseudomonadati</taxon>
        <taxon>Pseudomonadota</taxon>
        <taxon>Gammaproteobacteria</taxon>
        <taxon>Thiohalomonadales</taxon>
        <taxon>Thiohalophilaceae</taxon>
        <taxon>Thiohalophilus</taxon>
    </lineage>
</organism>
<dbReference type="Pfam" id="PF04463">
    <property type="entry name" value="2-thiour_desulf"/>
    <property type="match status" value="1"/>
</dbReference>
<accession>A0A4V3H3C2</accession>
<dbReference type="PANTHER" id="PTHR30087">
    <property type="entry name" value="INNER MEMBRANE PROTEIN"/>
    <property type="match status" value="1"/>
</dbReference>
<feature type="domain" description="DUF1722" evidence="1">
    <location>
        <begin position="204"/>
        <end position="320"/>
    </location>
</feature>
<dbReference type="EMBL" id="SOQX01000011">
    <property type="protein sequence ID" value="TDX97773.1"/>
    <property type="molecule type" value="Genomic_DNA"/>
</dbReference>
<proteinExistence type="predicted"/>
<keyword evidence="3" id="KW-1185">Reference proteome</keyword>
<evidence type="ECO:0000313" key="2">
    <source>
        <dbReference type="EMBL" id="TDX97773.1"/>
    </source>
</evidence>
<evidence type="ECO:0000313" key="3">
    <source>
        <dbReference type="Proteomes" id="UP000294914"/>
    </source>
</evidence>